<dbReference type="AlphaFoldDB" id="A0A0F9A9Z0"/>
<proteinExistence type="predicted"/>
<organism evidence="1">
    <name type="scientific">marine sediment metagenome</name>
    <dbReference type="NCBI Taxonomy" id="412755"/>
    <lineage>
        <taxon>unclassified sequences</taxon>
        <taxon>metagenomes</taxon>
        <taxon>ecological metagenomes</taxon>
    </lineage>
</organism>
<protein>
    <submittedName>
        <fullName evidence="1">Uncharacterized protein</fullName>
    </submittedName>
</protein>
<accession>A0A0F9A9Z0</accession>
<name>A0A0F9A9Z0_9ZZZZ</name>
<dbReference type="EMBL" id="LAZR01043779">
    <property type="protein sequence ID" value="KKL06265.1"/>
    <property type="molecule type" value="Genomic_DNA"/>
</dbReference>
<comment type="caution">
    <text evidence="1">The sequence shown here is derived from an EMBL/GenBank/DDBJ whole genome shotgun (WGS) entry which is preliminary data.</text>
</comment>
<evidence type="ECO:0000313" key="1">
    <source>
        <dbReference type="EMBL" id="KKL06265.1"/>
    </source>
</evidence>
<reference evidence="1" key="1">
    <citation type="journal article" date="2015" name="Nature">
        <title>Complex archaea that bridge the gap between prokaryotes and eukaryotes.</title>
        <authorList>
            <person name="Spang A."/>
            <person name="Saw J.H."/>
            <person name="Jorgensen S.L."/>
            <person name="Zaremba-Niedzwiedzka K."/>
            <person name="Martijn J."/>
            <person name="Lind A.E."/>
            <person name="van Eijk R."/>
            <person name="Schleper C."/>
            <person name="Guy L."/>
            <person name="Ettema T.J."/>
        </authorList>
    </citation>
    <scope>NUCLEOTIDE SEQUENCE</scope>
</reference>
<gene>
    <name evidence="1" type="ORF">LCGC14_2597760</name>
</gene>
<sequence length="72" mass="8600">MNTHPEWTIGSTYFEKMGDYSYTPFYEHVKVEKSYSRLGKWTVRQSDFISRFFPTKKQAVEFADSFNNWKGA</sequence>